<evidence type="ECO:0000256" key="1">
    <source>
        <dbReference type="PROSITE-ProRule" id="PRU00169"/>
    </source>
</evidence>
<dbReference type="InterPro" id="IPR011006">
    <property type="entry name" value="CheY-like_superfamily"/>
</dbReference>
<accession>A0A212L343</accession>
<dbReference type="SUPFAM" id="SSF52172">
    <property type="entry name" value="CheY-like"/>
    <property type="match status" value="1"/>
</dbReference>
<sequence length="123" mass="13393">MAGGKRILILEDEPLIAMDLEDLLIANGHTVIGPYATADDAINSLDRTQPETALLDVYLFNGLSFGVARELKQRGIRFAFMTGLVMTDLLPADLRGSPIILKPYNEKELLAFVADGTSEKSPC</sequence>
<proteinExistence type="predicted"/>
<gene>
    <name evidence="3" type="ORF">KL86PLE_100416</name>
</gene>
<feature type="modified residue" description="4-aspartylphosphate" evidence="1">
    <location>
        <position position="56"/>
    </location>
</feature>
<keyword evidence="1" id="KW-0597">Phosphoprotein</keyword>
<feature type="domain" description="Response regulatory" evidence="2">
    <location>
        <begin position="6"/>
        <end position="117"/>
    </location>
</feature>
<dbReference type="RefSeq" id="WP_288199180.1">
    <property type="nucleotide sequence ID" value="NZ_LT608334.1"/>
</dbReference>
<name>A0A212L343_9HYPH</name>
<dbReference type="GO" id="GO:0000160">
    <property type="term" value="P:phosphorelay signal transduction system"/>
    <property type="evidence" value="ECO:0007669"/>
    <property type="project" value="InterPro"/>
</dbReference>
<dbReference type="InterPro" id="IPR001789">
    <property type="entry name" value="Sig_transdc_resp-reg_receiver"/>
</dbReference>
<dbReference type="Gene3D" id="3.40.50.2300">
    <property type="match status" value="1"/>
</dbReference>
<protein>
    <submittedName>
        <fullName evidence="3">Response regulator</fullName>
    </submittedName>
</protein>
<reference evidence="3" key="1">
    <citation type="submission" date="2016-08" db="EMBL/GenBank/DDBJ databases">
        <authorList>
            <person name="Seilhamer J.J."/>
        </authorList>
    </citation>
    <scope>NUCLEOTIDE SEQUENCE</scope>
    <source>
        <strain evidence="3">86</strain>
    </source>
</reference>
<dbReference type="PROSITE" id="PS50110">
    <property type="entry name" value="RESPONSE_REGULATORY"/>
    <property type="match status" value="1"/>
</dbReference>
<dbReference type="AlphaFoldDB" id="A0A212L343"/>
<evidence type="ECO:0000259" key="2">
    <source>
        <dbReference type="PROSITE" id="PS50110"/>
    </source>
</evidence>
<organism evidence="3">
    <name type="scientific">uncultured Pleomorphomonas sp</name>
    <dbReference type="NCBI Taxonomy" id="442121"/>
    <lineage>
        <taxon>Bacteria</taxon>
        <taxon>Pseudomonadati</taxon>
        <taxon>Pseudomonadota</taxon>
        <taxon>Alphaproteobacteria</taxon>
        <taxon>Hyphomicrobiales</taxon>
        <taxon>Pleomorphomonadaceae</taxon>
        <taxon>Pleomorphomonas</taxon>
        <taxon>environmental samples</taxon>
    </lineage>
</organism>
<dbReference type="EMBL" id="FMJD01000002">
    <property type="protein sequence ID" value="SCM71981.1"/>
    <property type="molecule type" value="Genomic_DNA"/>
</dbReference>
<dbReference type="SMART" id="SM00448">
    <property type="entry name" value="REC"/>
    <property type="match status" value="1"/>
</dbReference>
<evidence type="ECO:0000313" key="3">
    <source>
        <dbReference type="EMBL" id="SCM71981.1"/>
    </source>
</evidence>